<dbReference type="Proteomes" id="UP001218638">
    <property type="component" value="Chromosome"/>
</dbReference>
<keyword evidence="13" id="KW-0464">Manganese</keyword>
<dbReference type="InterPro" id="IPR013785">
    <property type="entry name" value="Aldolase_TIM"/>
</dbReference>
<comment type="function">
    <text evidence="10">Catalyzes the reversible epimerization of D-ribulose 5-phosphate to D-xylulose 5-phosphate.</text>
</comment>
<comment type="cofactor">
    <cofactor evidence="3">
        <name>Co(2+)</name>
        <dbReference type="ChEBI" id="CHEBI:48828"/>
    </cofactor>
</comment>
<dbReference type="FunFam" id="3.20.20.70:FF:000004">
    <property type="entry name" value="Ribulose-phosphate 3-epimerase"/>
    <property type="match status" value="1"/>
</dbReference>
<dbReference type="NCBIfam" id="TIGR01163">
    <property type="entry name" value="rpe"/>
    <property type="match status" value="1"/>
</dbReference>
<dbReference type="InterPro" id="IPR000056">
    <property type="entry name" value="Ribul_P_3_epim-like"/>
</dbReference>
<dbReference type="NCBIfam" id="NF004076">
    <property type="entry name" value="PRK05581.1-4"/>
    <property type="match status" value="1"/>
</dbReference>
<keyword evidence="8 10" id="KW-0479">Metal-binding</keyword>
<accession>A0AAF0CSA7</accession>
<feature type="binding site" evidence="10 14">
    <location>
        <position position="10"/>
    </location>
    <ligand>
        <name>substrate</name>
    </ligand>
</feature>
<comment type="cofactor">
    <cofactor evidence="10 13">
        <name>a divalent metal cation</name>
        <dbReference type="ChEBI" id="CHEBI:60240"/>
    </cofactor>
    <text evidence="10 13">Binds 1 divalent metal cation per subunit.</text>
</comment>
<dbReference type="HAMAP" id="MF_02227">
    <property type="entry name" value="RPE"/>
    <property type="match status" value="1"/>
</dbReference>
<dbReference type="SUPFAM" id="SSF51366">
    <property type="entry name" value="Ribulose-phoshate binding barrel"/>
    <property type="match status" value="1"/>
</dbReference>
<feature type="binding site" evidence="10 13">
    <location>
        <position position="71"/>
    </location>
    <ligand>
        <name>a divalent metal cation</name>
        <dbReference type="ChEBI" id="CHEBI:60240"/>
    </ligand>
</feature>
<dbReference type="GO" id="GO:0004750">
    <property type="term" value="F:D-ribulose-phosphate 3-epimerase activity"/>
    <property type="evidence" value="ECO:0007669"/>
    <property type="project" value="UniProtKB-UniRule"/>
</dbReference>
<evidence type="ECO:0000256" key="11">
    <source>
        <dbReference type="PIRNR" id="PIRNR001461"/>
    </source>
</evidence>
<feature type="active site" description="Proton donor" evidence="10 12">
    <location>
        <position position="180"/>
    </location>
</feature>
<dbReference type="EC" id="5.1.3.1" evidence="7 10"/>
<dbReference type="GO" id="GO:0046872">
    <property type="term" value="F:metal ion binding"/>
    <property type="evidence" value="ECO:0007669"/>
    <property type="project" value="UniProtKB-UniRule"/>
</dbReference>
<evidence type="ECO:0000256" key="3">
    <source>
        <dbReference type="ARBA" id="ARBA00001941"/>
    </source>
</evidence>
<feature type="binding site" evidence="10 13">
    <location>
        <position position="180"/>
    </location>
    <ligand>
        <name>a divalent metal cation</name>
        <dbReference type="ChEBI" id="CHEBI:60240"/>
    </ligand>
</feature>
<dbReference type="PROSITE" id="PS01086">
    <property type="entry name" value="RIBUL_P_3_EPIMER_2"/>
    <property type="match status" value="1"/>
</dbReference>
<evidence type="ECO:0000256" key="10">
    <source>
        <dbReference type="HAMAP-Rule" id="MF_02227"/>
    </source>
</evidence>
<evidence type="ECO:0000256" key="4">
    <source>
        <dbReference type="ARBA" id="ARBA00001947"/>
    </source>
</evidence>
<gene>
    <name evidence="10 15" type="primary">rpe</name>
    <name evidence="15" type="ORF">PXH66_09975</name>
</gene>
<sequence length="221" mass="23856">MKLAPLLAPSLLAGDHAALGDSAEVVPHHGLSWLHVDIMDAHFVPNLTFGPEVVAALRRRSALADTFFDTHLMLDEPHRYVEAFAQAGSSLISIHIEPSYDHAGTLARIRELGCQNGIVLNPDTPAEAVESLLDQVDLVLVMTVQPGFGGQSFRTSMMPKIAQLDRWRQERGLNFRLEVDGGVDLTTGPLCREAGADTFVAGTAFFKATDRAAFAAAVAAW</sequence>
<evidence type="ECO:0000256" key="1">
    <source>
        <dbReference type="ARBA" id="ARBA00001782"/>
    </source>
</evidence>
<comment type="cofactor">
    <cofactor evidence="5">
        <name>Fe(2+)</name>
        <dbReference type="ChEBI" id="CHEBI:29033"/>
    </cofactor>
</comment>
<feature type="binding site" evidence="14">
    <location>
        <position position="182"/>
    </location>
    <ligand>
        <name>substrate</name>
    </ligand>
</feature>
<dbReference type="RefSeq" id="WP_330931442.1">
    <property type="nucleotide sequence ID" value="NZ_CP119075.1"/>
</dbReference>
<evidence type="ECO:0000256" key="2">
    <source>
        <dbReference type="ARBA" id="ARBA00001936"/>
    </source>
</evidence>
<evidence type="ECO:0000256" key="9">
    <source>
        <dbReference type="ARBA" id="ARBA00023235"/>
    </source>
</evidence>
<reference evidence="15" key="1">
    <citation type="submission" date="2023-03" db="EMBL/GenBank/DDBJ databases">
        <title>Lomoglobus Profundus gen. nov., sp. nov., a novel member of the phylum Verrucomicrobia, isolated from deep-marine sediment of South China Sea.</title>
        <authorList>
            <person name="Ahmad T."/>
            <person name="Ishaq S.E."/>
            <person name="Wang F."/>
        </authorList>
    </citation>
    <scope>NUCLEOTIDE SEQUENCE</scope>
    <source>
        <strain evidence="15">LMO-M01</strain>
    </source>
</reference>
<evidence type="ECO:0000256" key="8">
    <source>
        <dbReference type="ARBA" id="ARBA00022723"/>
    </source>
</evidence>
<evidence type="ECO:0000256" key="5">
    <source>
        <dbReference type="ARBA" id="ARBA00001954"/>
    </source>
</evidence>
<feature type="binding site" evidence="14">
    <location>
        <begin position="202"/>
        <end position="203"/>
    </location>
    <ligand>
        <name>substrate</name>
    </ligand>
</feature>
<organism evidence="15 16">
    <name type="scientific">Synoicihabitans lomoniglobus</name>
    <dbReference type="NCBI Taxonomy" id="2909285"/>
    <lineage>
        <taxon>Bacteria</taxon>
        <taxon>Pseudomonadati</taxon>
        <taxon>Verrucomicrobiota</taxon>
        <taxon>Opitutia</taxon>
        <taxon>Opitutales</taxon>
        <taxon>Opitutaceae</taxon>
        <taxon>Synoicihabitans</taxon>
    </lineage>
</organism>
<dbReference type="AlphaFoldDB" id="A0AAF0CSA7"/>
<comment type="pathway">
    <text evidence="10">Carbohydrate degradation.</text>
</comment>
<dbReference type="GO" id="GO:0019323">
    <property type="term" value="P:pentose catabolic process"/>
    <property type="evidence" value="ECO:0007669"/>
    <property type="project" value="UniProtKB-UniRule"/>
</dbReference>
<proteinExistence type="inferred from homology"/>
<evidence type="ECO:0000313" key="15">
    <source>
        <dbReference type="EMBL" id="WED67179.1"/>
    </source>
</evidence>
<feature type="binding site" evidence="10 14">
    <location>
        <begin position="147"/>
        <end position="150"/>
    </location>
    <ligand>
        <name>substrate</name>
    </ligand>
</feature>
<keyword evidence="16" id="KW-1185">Reference proteome</keyword>
<dbReference type="EMBL" id="CP119075">
    <property type="protein sequence ID" value="WED67179.1"/>
    <property type="molecule type" value="Genomic_DNA"/>
</dbReference>
<dbReference type="CDD" id="cd00429">
    <property type="entry name" value="RPE"/>
    <property type="match status" value="1"/>
</dbReference>
<comment type="caution">
    <text evidence="10">Lacks conserved residue(s) required for the propagation of feature annotation.</text>
</comment>
<comment type="cofactor">
    <cofactor evidence="4">
        <name>Zn(2+)</name>
        <dbReference type="ChEBI" id="CHEBI:29105"/>
    </cofactor>
</comment>
<dbReference type="Pfam" id="PF00834">
    <property type="entry name" value="Ribul_P_3_epim"/>
    <property type="match status" value="1"/>
</dbReference>
<evidence type="ECO:0000313" key="16">
    <source>
        <dbReference type="Proteomes" id="UP001218638"/>
    </source>
</evidence>
<feature type="binding site" evidence="10">
    <location>
        <begin position="180"/>
        <end position="182"/>
    </location>
    <ligand>
        <name>substrate</name>
    </ligand>
</feature>
<dbReference type="InterPro" id="IPR026019">
    <property type="entry name" value="Ribul_P_3_epim"/>
</dbReference>
<evidence type="ECO:0000256" key="7">
    <source>
        <dbReference type="ARBA" id="ARBA00013188"/>
    </source>
</evidence>
<feature type="active site" description="Proton acceptor" evidence="10 12">
    <location>
        <position position="37"/>
    </location>
</feature>
<dbReference type="PANTHER" id="PTHR11749">
    <property type="entry name" value="RIBULOSE-5-PHOSPHATE-3-EPIMERASE"/>
    <property type="match status" value="1"/>
</dbReference>
<dbReference type="KEGG" id="slom:PXH66_09975"/>
<dbReference type="PIRSF" id="PIRSF001461">
    <property type="entry name" value="RPE"/>
    <property type="match status" value="1"/>
</dbReference>
<comment type="cofactor">
    <cofactor evidence="2">
        <name>Mn(2+)</name>
        <dbReference type="ChEBI" id="CHEBI:29035"/>
    </cofactor>
</comment>
<feature type="binding site" evidence="10 14">
    <location>
        <position position="71"/>
    </location>
    <ligand>
        <name>substrate</name>
    </ligand>
</feature>
<keyword evidence="9 10" id="KW-0413">Isomerase</keyword>
<feature type="binding site" evidence="10 13">
    <location>
        <position position="37"/>
    </location>
    <ligand>
        <name>a divalent metal cation</name>
        <dbReference type="ChEBI" id="CHEBI:60240"/>
    </ligand>
</feature>
<evidence type="ECO:0000256" key="14">
    <source>
        <dbReference type="PIRSR" id="PIRSR001461-3"/>
    </source>
</evidence>
<name>A0AAF0CSA7_9BACT</name>
<feature type="binding site" evidence="10 13">
    <location>
        <position position="35"/>
    </location>
    <ligand>
        <name>a divalent metal cation</name>
        <dbReference type="ChEBI" id="CHEBI:60240"/>
    </ligand>
</feature>
<dbReference type="GO" id="GO:0006098">
    <property type="term" value="P:pentose-phosphate shunt"/>
    <property type="evidence" value="ECO:0007669"/>
    <property type="project" value="UniProtKB-UniRule"/>
</dbReference>
<dbReference type="GO" id="GO:0005737">
    <property type="term" value="C:cytoplasm"/>
    <property type="evidence" value="ECO:0007669"/>
    <property type="project" value="UniProtKB-ARBA"/>
</dbReference>
<dbReference type="InterPro" id="IPR011060">
    <property type="entry name" value="RibuloseP-bd_barrel"/>
</dbReference>
<dbReference type="Gene3D" id="3.20.20.70">
    <property type="entry name" value="Aldolase class I"/>
    <property type="match status" value="1"/>
</dbReference>
<keyword evidence="13" id="KW-0862">Zinc</keyword>
<evidence type="ECO:0000256" key="13">
    <source>
        <dbReference type="PIRSR" id="PIRSR001461-2"/>
    </source>
</evidence>
<comment type="catalytic activity">
    <reaction evidence="1 10 11">
        <text>D-ribulose 5-phosphate = D-xylulose 5-phosphate</text>
        <dbReference type="Rhea" id="RHEA:13677"/>
        <dbReference type="ChEBI" id="CHEBI:57737"/>
        <dbReference type="ChEBI" id="CHEBI:58121"/>
        <dbReference type="EC" id="5.1.3.1"/>
    </reaction>
</comment>
<keyword evidence="13" id="KW-0170">Cobalt</keyword>
<comment type="similarity">
    <text evidence="6 10 11">Belongs to the ribulose-phosphate 3-epimerase family.</text>
</comment>
<evidence type="ECO:0000256" key="12">
    <source>
        <dbReference type="PIRSR" id="PIRSR001461-1"/>
    </source>
</evidence>
<dbReference type="PROSITE" id="PS01085">
    <property type="entry name" value="RIBUL_P_3_EPIMER_1"/>
    <property type="match status" value="1"/>
</dbReference>
<protein>
    <recommendedName>
        <fullName evidence="7 10">Ribulose-phosphate 3-epimerase</fullName>
        <ecNumber evidence="7 10">5.1.3.1</ecNumber>
    </recommendedName>
</protein>
<evidence type="ECO:0000256" key="6">
    <source>
        <dbReference type="ARBA" id="ARBA00009541"/>
    </source>
</evidence>
<keyword evidence="10 11" id="KW-0119">Carbohydrate metabolism</keyword>